<dbReference type="EMBL" id="JAXAVV010000011">
    <property type="protein sequence ID" value="MDX8052309.1"/>
    <property type="molecule type" value="Genomic_DNA"/>
</dbReference>
<sequence>MLGRFKDQKAQERYFVTYEAILRKWPVPAEELDVETRFGPTRVRRSGTGQGTPIVLLHGVMGTSLSWYPYVAELAERHTVYAVDTIGEPGRSVQTRPVQSGEDQADWLADVLAGLGHEEFHLVGISRGAIFALDLATRSSDRIASVIAFEPGGFGTIGLRFVLWGFGQMFRWLLPAPILRRIMSGDPHVRRTLAPLLLRGLKYEAHVPPQHEFTDDELRAIDVPVHFVFAERNGVYDAREVTARVQSLNPHLHAEIVPKTTHALPLEEPELTISRILTLVEDYEAALPDDSP</sequence>
<comment type="caution">
    <text evidence="2">The sequence shown here is derived from an EMBL/GenBank/DDBJ whole genome shotgun (WGS) entry which is preliminary data.</text>
</comment>
<feature type="domain" description="AB hydrolase-1" evidence="1">
    <location>
        <begin position="54"/>
        <end position="272"/>
    </location>
</feature>
<protein>
    <submittedName>
        <fullName evidence="2">Alpha/beta hydrolase</fullName>
    </submittedName>
</protein>
<keyword evidence="3" id="KW-1185">Reference proteome</keyword>
<accession>A0ABU4TVH7</accession>
<dbReference type="InterPro" id="IPR000073">
    <property type="entry name" value="AB_hydrolase_1"/>
</dbReference>
<dbReference type="GO" id="GO:0016787">
    <property type="term" value="F:hydrolase activity"/>
    <property type="evidence" value="ECO:0007669"/>
    <property type="project" value="UniProtKB-KW"/>
</dbReference>
<reference evidence="2 3" key="2">
    <citation type="submission" date="2023-11" db="EMBL/GenBank/DDBJ databases">
        <authorList>
            <person name="Lara A.C."/>
            <person name="Chronakova A."/>
        </authorList>
    </citation>
    <scope>NUCLEOTIDE SEQUENCE [LARGE SCALE GENOMIC DNA]</scope>
    <source>
        <strain evidence="2 3">BCCO 10_0798</strain>
    </source>
</reference>
<evidence type="ECO:0000313" key="3">
    <source>
        <dbReference type="Proteomes" id="UP001271792"/>
    </source>
</evidence>
<dbReference type="Gene3D" id="3.40.50.1820">
    <property type="entry name" value="alpha/beta hydrolase"/>
    <property type="match status" value="1"/>
</dbReference>
<dbReference type="InterPro" id="IPR029058">
    <property type="entry name" value="AB_hydrolase_fold"/>
</dbReference>
<dbReference type="RefSeq" id="WP_319986191.1">
    <property type="nucleotide sequence ID" value="NZ_JAXAVV010000011.1"/>
</dbReference>
<evidence type="ECO:0000313" key="2">
    <source>
        <dbReference type="EMBL" id="MDX8052309.1"/>
    </source>
</evidence>
<name>A0ABU4TVH7_9PSEU</name>
<reference evidence="2 3" key="1">
    <citation type="submission" date="2023-11" db="EMBL/GenBank/DDBJ databases">
        <title>Lentzea sokolovensis, sp. nov., Lentzea kristufkii, sp. nov., and Lentzea miocenensis, sp. nov., rare actinobacteria from Sokolov Coal Basin, Miocene lacustrine sediment, Czech Republic.</title>
        <authorList>
            <person name="Lara A."/>
            <person name="Kotroba L."/>
            <person name="Nouioui I."/>
            <person name="Neumann-Schaal M."/>
            <person name="Mast Y."/>
            <person name="Chronakova A."/>
        </authorList>
    </citation>
    <scope>NUCLEOTIDE SEQUENCE [LARGE SCALE GENOMIC DNA]</scope>
    <source>
        <strain evidence="2 3">BCCO 10_0798</strain>
    </source>
</reference>
<proteinExistence type="predicted"/>
<keyword evidence="2" id="KW-0378">Hydrolase</keyword>
<dbReference type="SUPFAM" id="SSF53474">
    <property type="entry name" value="alpha/beta-Hydrolases"/>
    <property type="match status" value="1"/>
</dbReference>
<gene>
    <name evidence="2" type="ORF">SK571_23225</name>
</gene>
<dbReference type="InterPro" id="IPR050266">
    <property type="entry name" value="AB_hydrolase_sf"/>
</dbReference>
<dbReference type="Proteomes" id="UP001271792">
    <property type="component" value="Unassembled WGS sequence"/>
</dbReference>
<dbReference type="Pfam" id="PF12697">
    <property type="entry name" value="Abhydrolase_6"/>
    <property type="match status" value="1"/>
</dbReference>
<dbReference type="PANTHER" id="PTHR43798">
    <property type="entry name" value="MONOACYLGLYCEROL LIPASE"/>
    <property type="match status" value="1"/>
</dbReference>
<organism evidence="2 3">
    <name type="scientific">Lentzea kristufekii</name>
    <dbReference type="NCBI Taxonomy" id="3095430"/>
    <lineage>
        <taxon>Bacteria</taxon>
        <taxon>Bacillati</taxon>
        <taxon>Actinomycetota</taxon>
        <taxon>Actinomycetes</taxon>
        <taxon>Pseudonocardiales</taxon>
        <taxon>Pseudonocardiaceae</taxon>
        <taxon>Lentzea</taxon>
    </lineage>
</organism>
<evidence type="ECO:0000259" key="1">
    <source>
        <dbReference type="Pfam" id="PF12697"/>
    </source>
</evidence>